<dbReference type="AlphaFoldDB" id="A0A397VQ43"/>
<sequence>MVIEWIPFDRLENIKKIGKGGFSSVFSANWLDGIRKIGGDYGNYKREHELLSIVALKFLSGSEEAPIDFLKNDKILQDQCTDESVQSYIADLGLSRKKDGASECEIYRVMLYIVPEVLLGRKFTQAADIYGFGVIMAEMSTGKRPFDGYAFDIKLALRICKGASRICTWNT</sequence>
<keyword evidence="4 7" id="KW-0418">Kinase</keyword>
<keyword evidence="8" id="KW-1185">Reference proteome</keyword>
<evidence type="ECO:0000256" key="3">
    <source>
        <dbReference type="ARBA" id="ARBA00022741"/>
    </source>
</evidence>
<organism evidence="7 8">
    <name type="scientific">Gigaspora rosea</name>
    <dbReference type="NCBI Taxonomy" id="44941"/>
    <lineage>
        <taxon>Eukaryota</taxon>
        <taxon>Fungi</taxon>
        <taxon>Fungi incertae sedis</taxon>
        <taxon>Mucoromycota</taxon>
        <taxon>Glomeromycotina</taxon>
        <taxon>Glomeromycetes</taxon>
        <taxon>Diversisporales</taxon>
        <taxon>Gigasporaceae</taxon>
        <taxon>Gigaspora</taxon>
    </lineage>
</organism>
<evidence type="ECO:0000256" key="2">
    <source>
        <dbReference type="ARBA" id="ARBA00022679"/>
    </source>
</evidence>
<dbReference type="EMBL" id="QKWP01000276">
    <property type="protein sequence ID" value="RIB23129.1"/>
    <property type="molecule type" value="Genomic_DNA"/>
</dbReference>
<evidence type="ECO:0000256" key="5">
    <source>
        <dbReference type="ARBA" id="ARBA00022840"/>
    </source>
</evidence>
<evidence type="ECO:0000259" key="6">
    <source>
        <dbReference type="PROSITE" id="PS50011"/>
    </source>
</evidence>
<name>A0A397VQ43_9GLOM</name>
<dbReference type="InterPro" id="IPR000719">
    <property type="entry name" value="Prot_kinase_dom"/>
</dbReference>
<dbReference type="SUPFAM" id="SSF56112">
    <property type="entry name" value="Protein kinase-like (PK-like)"/>
    <property type="match status" value="1"/>
</dbReference>
<gene>
    <name evidence="7" type="ORF">C2G38_2033000</name>
</gene>
<evidence type="ECO:0000256" key="1">
    <source>
        <dbReference type="ARBA" id="ARBA00022527"/>
    </source>
</evidence>
<dbReference type="GO" id="GO:0005524">
    <property type="term" value="F:ATP binding"/>
    <property type="evidence" value="ECO:0007669"/>
    <property type="project" value="UniProtKB-KW"/>
</dbReference>
<dbReference type="OrthoDB" id="2381135at2759"/>
<keyword evidence="5" id="KW-0067">ATP-binding</keyword>
<evidence type="ECO:0000313" key="8">
    <source>
        <dbReference type="Proteomes" id="UP000266673"/>
    </source>
</evidence>
<dbReference type="Proteomes" id="UP000266673">
    <property type="component" value="Unassembled WGS sequence"/>
</dbReference>
<proteinExistence type="predicted"/>
<dbReference type="GO" id="GO:0004674">
    <property type="term" value="F:protein serine/threonine kinase activity"/>
    <property type="evidence" value="ECO:0007669"/>
    <property type="project" value="UniProtKB-KW"/>
</dbReference>
<dbReference type="Gene3D" id="1.10.510.10">
    <property type="entry name" value="Transferase(Phosphotransferase) domain 1"/>
    <property type="match status" value="1"/>
</dbReference>
<reference evidence="7 8" key="1">
    <citation type="submission" date="2018-06" db="EMBL/GenBank/DDBJ databases">
        <title>Comparative genomics reveals the genomic features of Rhizophagus irregularis, R. cerebriforme, R. diaphanum and Gigaspora rosea, and their symbiotic lifestyle signature.</title>
        <authorList>
            <person name="Morin E."/>
            <person name="San Clemente H."/>
            <person name="Chen E.C.H."/>
            <person name="De La Providencia I."/>
            <person name="Hainaut M."/>
            <person name="Kuo A."/>
            <person name="Kohler A."/>
            <person name="Murat C."/>
            <person name="Tang N."/>
            <person name="Roy S."/>
            <person name="Loubradou J."/>
            <person name="Henrissat B."/>
            <person name="Grigoriev I.V."/>
            <person name="Corradi N."/>
            <person name="Roux C."/>
            <person name="Martin F.M."/>
        </authorList>
    </citation>
    <scope>NUCLEOTIDE SEQUENCE [LARGE SCALE GENOMIC DNA]</scope>
    <source>
        <strain evidence="7 8">DAOM 194757</strain>
    </source>
</reference>
<keyword evidence="2" id="KW-0808">Transferase</keyword>
<dbReference type="PANTHER" id="PTHR24351">
    <property type="entry name" value="RIBOSOMAL PROTEIN S6 KINASE"/>
    <property type="match status" value="1"/>
</dbReference>
<keyword evidence="1" id="KW-0723">Serine/threonine-protein kinase</keyword>
<protein>
    <submittedName>
        <fullName evidence="7">Kinase-like domain-containing protein</fullName>
    </submittedName>
</protein>
<evidence type="ECO:0000313" key="7">
    <source>
        <dbReference type="EMBL" id="RIB23129.1"/>
    </source>
</evidence>
<evidence type="ECO:0000256" key="4">
    <source>
        <dbReference type="ARBA" id="ARBA00022777"/>
    </source>
</evidence>
<dbReference type="InterPro" id="IPR011009">
    <property type="entry name" value="Kinase-like_dom_sf"/>
</dbReference>
<feature type="domain" description="Protein kinase" evidence="6">
    <location>
        <begin position="1"/>
        <end position="171"/>
    </location>
</feature>
<dbReference type="PROSITE" id="PS50011">
    <property type="entry name" value="PROTEIN_KINASE_DOM"/>
    <property type="match status" value="1"/>
</dbReference>
<keyword evidence="3" id="KW-0547">Nucleotide-binding</keyword>
<accession>A0A397VQ43</accession>
<dbReference type="Pfam" id="PF00069">
    <property type="entry name" value="Pkinase"/>
    <property type="match status" value="1"/>
</dbReference>
<comment type="caution">
    <text evidence="7">The sequence shown here is derived from an EMBL/GenBank/DDBJ whole genome shotgun (WGS) entry which is preliminary data.</text>
</comment>